<sequence>MSSGAPAFIQWLSLAGAPSSSKGFIMKLYAVIGTITPDCGEFIHLYGLHADRKAAERRRAEVEAAAWRANEGEIEDVAPRLVKVVEADGDAAVDIFLGGYVE</sequence>
<protein>
    <submittedName>
        <fullName evidence="1">Uncharacterized protein</fullName>
    </submittedName>
</protein>
<proteinExistence type="predicted"/>
<gene>
    <name evidence="1" type="ORF">GA542_03500</name>
</gene>
<evidence type="ECO:0000313" key="2">
    <source>
        <dbReference type="Proteomes" id="UP000470926"/>
    </source>
</evidence>
<dbReference type="Proteomes" id="UP000470926">
    <property type="component" value="Unassembled WGS sequence"/>
</dbReference>
<organism evidence="1 2">
    <name type="scientific">Bifidobacterium adolescentis</name>
    <dbReference type="NCBI Taxonomy" id="1680"/>
    <lineage>
        <taxon>Bacteria</taxon>
        <taxon>Bacillati</taxon>
        <taxon>Actinomycetota</taxon>
        <taxon>Actinomycetes</taxon>
        <taxon>Bifidobacteriales</taxon>
        <taxon>Bifidobacteriaceae</taxon>
        <taxon>Bifidobacterium</taxon>
    </lineage>
</organism>
<accession>A0A6I0V913</accession>
<reference evidence="1 2" key="1">
    <citation type="journal article" date="2019" name="Nat. Med.">
        <title>A library of human gut bacterial isolates paired with longitudinal multiomics data enables mechanistic microbiome research.</title>
        <authorList>
            <person name="Poyet M."/>
            <person name="Groussin M."/>
            <person name="Gibbons S.M."/>
            <person name="Avila-Pacheco J."/>
            <person name="Jiang X."/>
            <person name="Kearney S.M."/>
            <person name="Perrotta A.R."/>
            <person name="Berdy B."/>
            <person name="Zhao S."/>
            <person name="Lieberman T.D."/>
            <person name="Swanson P.K."/>
            <person name="Smith M."/>
            <person name="Roesemann S."/>
            <person name="Alexander J.E."/>
            <person name="Rich S.A."/>
            <person name="Livny J."/>
            <person name="Vlamakis H."/>
            <person name="Clish C."/>
            <person name="Bullock K."/>
            <person name="Deik A."/>
            <person name="Scott J."/>
            <person name="Pierce K.A."/>
            <person name="Xavier R.J."/>
            <person name="Alm E.J."/>
        </authorList>
    </citation>
    <scope>NUCLEOTIDE SEQUENCE [LARGE SCALE GENOMIC DNA]</scope>
    <source>
        <strain evidence="1 2">BIOML-A26</strain>
    </source>
</reference>
<name>A0A6I0V913_BIFAD</name>
<comment type="caution">
    <text evidence="1">The sequence shown here is derived from an EMBL/GenBank/DDBJ whole genome shotgun (WGS) entry which is preliminary data.</text>
</comment>
<dbReference type="AlphaFoldDB" id="A0A6I0V913"/>
<dbReference type="EMBL" id="WDFR01000002">
    <property type="protein sequence ID" value="KAB6029961.1"/>
    <property type="molecule type" value="Genomic_DNA"/>
</dbReference>
<evidence type="ECO:0000313" key="1">
    <source>
        <dbReference type="EMBL" id="KAB6029961.1"/>
    </source>
</evidence>